<gene>
    <name evidence="1" type="ORF">KOR34_16250</name>
</gene>
<reference evidence="1 2" key="1">
    <citation type="submission" date="2019-02" db="EMBL/GenBank/DDBJ databases">
        <title>Deep-cultivation of Planctomycetes and their phenomic and genomic characterization uncovers novel biology.</title>
        <authorList>
            <person name="Wiegand S."/>
            <person name="Jogler M."/>
            <person name="Boedeker C."/>
            <person name="Pinto D."/>
            <person name="Vollmers J."/>
            <person name="Rivas-Marin E."/>
            <person name="Kohn T."/>
            <person name="Peeters S.H."/>
            <person name="Heuer A."/>
            <person name="Rast P."/>
            <person name="Oberbeckmann S."/>
            <person name="Bunk B."/>
            <person name="Jeske O."/>
            <person name="Meyerdierks A."/>
            <person name="Storesund J.E."/>
            <person name="Kallscheuer N."/>
            <person name="Luecker S."/>
            <person name="Lage O.M."/>
            <person name="Pohl T."/>
            <person name="Merkel B.J."/>
            <person name="Hornburger P."/>
            <person name="Mueller R.-W."/>
            <person name="Bruemmer F."/>
            <person name="Labrenz M."/>
            <person name="Spormann A.M."/>
            <person name="Op Den Camp H."/>
            <person name="Overmann J."/>
            <person name="Amann R."/>
            <person name="Jetten M.S.M."/>
            <person name="Mascher T."/>
            <person name="Medema M.H."/>
            <person name="Devos D.P."/>
            <person name="Kaster A.-K."/>
            <person name="Ovreas L."/>
            <person name="Rohde M."/>
            <person name="Galperin M.Y."/>
            <person name="Jogler C."/>
        </authorList>
    </citation>
    <scope>NUCLEOTIDE SEQUENCE [LARGE SCALE GENOMIC DNA]</scope>
    <source>
        <strain evidence="1 2">KOR34</strain>
    </source>
</reference>
<organism evidence="1 2">
    <name type="scientific">Posidoniimonas corsicana</name>
    <dbReference type="NCBI Taxonomy" id="1938618"/>
    <lineage>
        <taxon>Bacteria</taxon>
        <taxon>Pseudomonadati</taxon>
        <taxon>Planctomycetota</taxon>
        <taxon>Planctomycetia</taxon>
        <taxon>Pirellulales</taxon>
        <taxon>Lacipirellulaceae</taxon>
        <taxon>Posidoniimonas</taxon>
    </lineage>
</organism>
<dbReference type="Pfam" id="PF13692">
    <property type="entry name" value="Glyco_trans_1_4"/>
    <property type="match status" value="1"/>
</dbReference>
<keyword evidence="1" id="KW-0808">Transferase</keyword>
<sequence length="374" mass="41903">MAAPGNNRDRKATVFAVLPPPTTGMTLCTRLIADRLGVQGNVRELNLSDGSPKITFSFRVAKLFRTFGALLRLLMGASRGGALYMSVNARRAMWYNIAAAAAARLWGSRVAAHHHIYAYITRKDWRVRVLDRVMGASGVHVVLCDDMRDNLDRLYGCRAGFLQLPSTVMMTRQDSGPQHAAESPYEGQREFRVGHLANLSYDKGIDYVFEMFDQLRSAHRDVRLVLAGPVMDAEARRRIDGAQRDYPDQIDYRGPVYGEDKERFFRDIDVLLLPSRFDAQPVVISEAFERGKPVIALGWSCIPGLIGPNDRWTVCPKGDYVKQSNEVIGGWISAPNSYPADARRALDRAAELRQDAEQSLHEFCTWVFPEAAPV</sequence>
<comment type="caution">
    <text evidence="1">The sequence shown here is derived from an EMBL/GenBank/DDBJ whole genome shotgun (WGS) entry which is preliminary data.</text>
</comment>
<dbReference type="OrthoDB" id="9802525at2"/>
<dbReference type="AlphaFoldDB" id="A0A5C5VG62"/>
<keyword evidence="2" id="KW-1185">Reference proteome</keyword>
<accession>A0A5C5VG62</accession>
<name>A0A5C5VG62_9BACT</name>
<dbReference type="EMBL" id="SIHJ01000001">
    <property type="protein sequence ID" value="TWT36685.1"/>
    <property type="molecule type" value="Genomic_DNA"/>
</dbReference>
<evidence type="ECO:0000313" key="2">
    <source>
        <dbReference type="Proteomes" id="UP000316714"/>
    </source>
</evidence>
<evidence type="ECO:0000313" key="1">
    <source>
        <dbReference type="EMBL" id="TWT36685.1"/>
    </source>
</evidence>
<dbReference type="CDD" id="cd03801">
    <property type="entry name" value="GT4_PimA-like"/>
    <property type="match status" value="1"/>
</dbReference>
<dbReference type="Proteomes" id="UP000316714">
    <property type="component" value="Unassembled WGS sequence"/>
</dbReference>
<protein>
    <submittedName>
        <fullName evidence="1">Glycosyl transferases group 1</fullName>
    </submittedName>
</protein>
<dbReference type="PANTHER" id="PTHR12526:SF638">
    <property type="entry name" value="SPORE COAT PROTEIN SA"/>
    <property type="match status" value="1"/>
</dbReference>
<dbReference type="PANTHER" id="PTHR12526">
    <property type="entry name" value="GLYCOSYLTRANSFERASE"/>
    <property type="match status" value="1"/>
</dbReference>
<dbReference type="Gene3D" id="3.40.50.2000">
    <property type="entry name" value="Glycogen Phosphorylase B"/>
    <property type="match status" value="1"/>
</dbReference>
<proteinExistence type="predicted"/>
<dbReference type="GO" id="GO:0016757">
    <property type="term" value="F:glycosyltransferase activity"/>
    <property type="evidence" value="ECO:0007669"/>
    <property type="project" value="TreeGrafter"/>
</dbReference>
<dbReference type="SUPFAM" id="SSF53756">
    <property type="entry name" value="UDP-Glycosyltransferase/glycogen phosphorylase"/>
    <property type="match status" value="1"/>
</dbReference>